<accession>A0ACB6ZRT9</accession>
<gene>
    <name evidence="1" type="ORF">BDM02DRAFT_3089363</name>
</gene>
<protein>
    <submittedName>
        <fullName evidence="1">Clavaminate synthase-like protein</fullName>
    </submittedName>
</protein>
<reference evidence="1" key="1">
    <citation type="submission" date="2019-10" db="EMBL/GenBank/DDBJ databases">
        <authorList>
            <consortium name="DOE Joint Genome Institute"/>
            <person name="Kuo A."/>
            <person name="Miyauchi S."/>
            <person name="Kiss E."/>
            <person name="Drula E."/>
            <person name="Kohler A."/>
            <person name="Sanchez-Garcia M."/>
            <person name="Andreopoulos B."/>
            <person name="Barry K.W."/>
            <person name="Bonito G."/>
            <person name="Buee M."/>
            <person name="Carver A."/>
            <person name="Chen C."/>
            <person name="Cichocki N."/>
            <person name="Clum A."/>
            <person name="Culley D."/>
            <person name="Crous P.W."/>
            <person name="Fauchery L."/>
            <person name="Girlanda M."/>
            <person name="Hayes R."/>
            <person name="Keri Z."/>
            <person name="Labutti K."/>
            <person name="Lipzen A."/>
            <person name="Lombard V."/>
            <person name="Magnuson J."/>
            <person name="Maillard F."/>
            <person name="Morin E."/>
            <person name="Murat C."/>
            <person name="Nolan M."/>
            <person name="Ohm R."/>
            <person name="Pangilinan J."/>
            <person name="Pereira M."/>
            <person name="Perotto S."/>
            <person name="Peter M."/>
            <person name="Riley R."/>
            <person name="Sitrit Y."/>
            <person name="Stielow B."/>
            <person name="Szollosi G."/>
            <person name="Zifcakova L."/>
            <person name="Stursova M."/>
            <person name="Spatafora J.W."/>
            <person name="Tedersoo L."/>
            <person name="Vaario L.-M."/>
            <person name="Yamada A."/>
            <person name="Yan M."/>
            <person name="Wang P."/>
            <person name="Xu J."/>
            <person name="Bruns T."/>
            <person name="Baldrian P."/>
            <person name="Vilgalys R."/>
            <person name="Henrissat B."/>
            <person name="Grigoriev I.V."/>
            <person name="Hibbett D."/>
            <person name="Nagy L.G."/>
            <person name="Martin F.M."/>
        </authorList>
    </citation>
    <scope>NUCLEOTIDE SEQUENCE</scope>
    <source>
        <strain evidence="1">P2</strain>
    </source>
</reference>
<organism evidence="1 2">
    <name type="scientific">Thelephora ganbajun</name>
    <name type="common">Ganba fungus</name>
    <dbReference type="NCBI Taxonomy" id="370292"/>
    <lineage>
        <taxon>Eukaryota</taxon>
        <taxon>Fungi</taxon>
        <taxon>Dikarya</taxon>
        <taxon>Basidiomycota</taxon>
        <taxon>Agaricomycotina</taxon>
        <taxon>Agaricomycetes</taxon>
        <taxon>Thelephorales</taxon>
        <taxon>Thelephoraceae</taxon>
        <taxon>Thelephora</taxon>
    </lineage>
</organism>
<comment type="caution">
    <text evidence="1">The sequence shown here is derived from an EMBL/GenBank/DDBJ whole genome shotgun (WGS) entry which is preliminary data.</text>
</comment>
<name>A0ACB6ZRT9_THEGA</name>
<evidence type="ECO:0000313" key="2">
    <source>
        <dbReference type="Proteomes" id="UP000886501"/>
    </source>
</evidence>
<reference evidence="1" key="2">
    <citation type="journal article" date="2020" name="Nat. Commun.">
        <title>Large-scale genome sequencing of mycorrhizal fungi provides insights into the early evolution of symbiotic traits.</title>
        <authorList>
            <person name="Miyauchi S."/>
            <person name="Kiss E."/>
            <person name="Kuo A."/>
            <person name="Drula E."/>
            <person name="Kohler A."/>
            <person name="Sanchez-Garcia M."/>
            <person name="Morin E."/>
            <person name="Andreopoulos B."/>
            <person name="Barry K.W."/>
            <person name="Bonito G."/>
            <person name="Buee M."/>
            <person name="Carver A."/>
            <person name="Chen C."/>
            <person name="Cichocki N."/>
            <person name="Clum A."/>
            <person name="Culley D."/>
            <person name="Crous P.W."/>
            <person name="Fauchery L."/>
            <person name="Girlanda M."/>
            <person name="Hayes R.D."/>
            <person name="Keri Z."/>
            <person name="LaButti K."/>
            <person name="Lipzen A."/>
            <person name="Lombard V."/>
            <person name="Magnuson J."/>
            <person name="Maillard F."/>
            <person name="Murat C."/>
            <person name="Nolan M."/>
            <person name="Ohm R.A."/>
            <person name="Pangilinan J."/>
            <person name="Pereira M.F."/>
            <person name="Perotto S."/>
            <person name="Peter M."/>
            <person name="Pfister S."/>
            <person name="Riley R."/>
            <person name="Sitrit Y."/>
            <person name="Stielow J.B."/>
            <person name="Szollosi G."/>
            <person name="Zifcakova L."/>
            <person name="Stursova M."/>
            <person name="Spatafora J.W."/>
            <person name="Tedersoo L."/>
            <person name="Vaario L.M."/>
            <person name="Yamada A."/>
            <person name="Yan M."/>
            <person name="Wang P."/>
            <person name="Xu J."/>
            <person name="Bruns T."/>
            <person name="Baldrian P."/>
            <person name="Vilgalys R."/>
            <person name="Dunand C."/>
            <person name="Henrissat B."/>
            <person name="Grigoriev I.V."/>
            <person name="Hibbett D."/>
            <person name="Nagy L.G."/>
            <person name="Martin F.M."/>
        </authorList>
    </citation>
    <scope>NUCLEOTIDE SEQUENCE</scope>
    <source>
        <strain evidence="1">P2</strain>
    </source>
</reference>
<proteinExistence type="predicted"/>
<dbReference type="EMBL" id="MU117969">
    <property type="protein sequence ID" value="KAF9652317.1"/>
    <property type="molecule type" value="Genomic_DNA"/>
</dbReference>
<sequence>MPHLPRILPSLSQKVGRSRTRSFGTHVCLPIGNFSYKWLRDSCPSTESIHPPTHQKLHRTTDAVKDSKPKSVSADKDGLRIEWQSGHKSFYPTEYLVRYSSYGRLSTFHHDIRQQPWNLAGISTNDRLFVPYESFRTDLGRLAAITQLERDGLVFIQGVPNVETSNEACELRRVAETLGEIRHTFYGPLWDVKNIKDSRNIAYTNLDLGLHMDLLYFQHPPRYQFLHCLRNRVEGGSSIFVDALNAANTLRTSFPPHFDVLTTTPVSFHYINDGHHLHCDHPTIQLGPFPDETGVLPIKFVNYSPPFQAPLHLSTPPQFYDALEKFVEILESPENRYEYLLKEGEVVVFDNRRVLHARTAFTSKNLGDDGDTDRWLKGCYIEADAVSDRARVLRSKA</sequence>
<evidence type="ECO:0000313" key="1">
    <source>
        <dbReference type="EMBL" id="KAF9652317.1"/>
    </source>
</evidence>
<keyword evidence="2" id="KW-1185">Reference proteome</keyword>
<dbReference type="Proteomes" id="UP000886501">
    <property type="component" value="Unassembled WGS sequence"/>
</dbReference>